<dbReference type="PIRSF" id="PIRSF005514">
    <property type="entry name" value="ATPase_F0_D_mt"/>
    <property type="match status" value="1"/>
</dbReference>
<evidence type="ECO:0000256" key="4">
    <source>
        <dbReference type="ARBA" id="ARBA00022547"/>
    </source>
</evidence>
<dbReference type="AlphaFoldDB" id="A0A6G1S6F5"/>
<keyword evidence="5 10" id="KW-0375">Hydrogen ion transport</keyword>
<evidence type="ECO:0000256" key="9">
    <source>
        <dbReference type="ARBA" id="ARBA00023136"/>
    </source>
</evidence>
<evidence type="ECO:0000256" key="3">
    <source>
        <dbReference type="ARBA" id="ARBA00022448"/>
    </source>
</evidence>
<reference evidence="11" key="1">
    <citation type="submission" date="2018-10" db="EMBL/GenBank/DDBJ databases">
        <title>Transcriptome assembly of Aceria tosichella (Wheat curl mite) Type 2.</title>
        <authorList>
            <person name="Scully E.D."/>
            <person name="Geib S.M."/>
            <person name="Palmer N.A."/>
            <person name="Gupta A.K."/>
            <person name="Sarath G."/>
            <person name="Tatineni S."/>
        </authorList>
    </citation>
    <scope>NUCLEOTIDE SEQUENCE</scope>
    <source>
        <strain evidence="11">LincolnNE</strain>
    </source>
</reference>
<dbReference type="Pfam" id="PF05873">
    <property type="entry name" value="Mt_ATP-synt_D"/>
    <property type="match status" value="1"/>
</dbReference>
<keyword evidence="4" id="KW-0138">CF(0)</keyword>
<name>A0A6G1S6F5_9ACAR</name>
<dbReference type="EMBL" id="GGYP01001315">
    <property type="protein sequence ID" value="MDE46086.1"/>
    <property type="molecule type" value="Transcribed_RNA"/>
</dbReference>
<evidence type="ECO:0000313" key="11">
    <source>
        <dbReference type="EMBL" id="MDE46086.1"/>
    </source>
</evidence>
<dbReference type="SUPFAM" id="SSF161065">
    <property type="entry name" value="ATP synthase D chain-like"/>
    <property type="match status" value="1"/>
</dbReference>
<dbReference type="Gene3D" id="6.10.280.70">
    <property type="match status" value="1"/>
</dbReference>
<comment type="subcellular location">
    <subcellularLocation>
        <location evidence="1 10">Mitochondrion inner membrane</location>
    </subcellularLocation>
</comment>
<comment type="similarity">
    <text evidence="2 10">Belongs to the ATPase d subunit family.</text>
</comment>
<dbReference type="PANTHER" id="PTHR12700">
    <property type="entry name" value="ATP SYNTHASE SUBUNIT D, MITOCHONDRIAL"/>
    <property type="match status" value="1"/>
</dbReference>
<accession>A0A6G1S6F5</accession>
<comment type="function">
    <text evidence="10">Mitochondrial membrane ATP synthase (F(1)F(0) ATP synthase or Complex V) produces ATP from ADP in the presence of a proton gradient across the membrane which is generated by electron transport complexes of the respiratory chain. F-type ATPases consist of two structural domains, F(1) - containing the extramembraneous catalytic core, and F(0) - containing the membrane proton channel, linked together by a central stalk and a peripheral stalk. During catalysis, ATP synthesis in the catalytic domain of F(1) is coupled via a rotary mechanism of the central stalk subunits to proton translocation.</text>
</comment>
<dbReference type="GO" id="GO:0015986">
    <property type="term" value="P:proton motive force-driven ATP synthesis"/>
    <property type="evidence" value="ECO:0007669"/>
    <property type="project" value="UniProtKB-UniRule"/>
</dbReference>
<evidence type="ECO:0000256" key="5">
    <source>
        <dbReference type="ARBA" id="ARBA00022781"/>
    </source>
</evidence>
<keyword evidence="3 10" id="KW-0813">Transport</keyword>
<evidence type="ECO:0000256" key="2">
    <source>
        <dbReference type="ARBA" id="ARBA00006842"/>
    </source>
</evidence>
<proteinExistence type="inferred from homology"/>
<keyword evidence="6 10" id="KW-0999">Mitochondrion inner membrane</keyword>
<sequence length="184" mass="20979">MAANRFSSPKVNWKAIIERFPSTEETQVNKLMKLKKNHEGFVRRLVSLPEKPPAIDWAAYKSKISPAFVDSIKQKYESIKIPYPKSNVDDIINAREKELDVDIAKTVAENNEEIKKLEAEIAALDARLPVEQMTWQEFKQAYPELGPSVSHPTPWPHDDPEVNAQWRAYLAAKEKGLKAERPSG</sequence>
<dbReference type="GO" id="GO:0015078">
    <property type="term" value="F:proton transmembrane transporter activity"/>
    <property type="evidence" value="ECO:0007669"/>
    <property type="project" value="InterPro"/>
</dbReference>
<evidence type="ECO:0000256" key="10">
    <source>
        <dbReference type="PIRNR" id="PIRNR005514"/>
    </source>
</evidence>
<dbReference type="GO" id="GO:0005743">
    <property type="term" value="C:mitochondrial inner membrane"/>
    <property type="evidence" value="ECO:0007669"/>
    <property type="project" value="UniProtKB-SubCell"/>
</dbReference>
<protein>
    <recommendedName>
        <fullName evidence="10">ATP synthase subunit d, mitochondrial</fullName>
    </recommendedName>
</protein>
<evidence type="ECO:0000256" key="1">
    <source>
        <dbReference type="ARBA" id="ARBA00004273"/>
    </source>
</evidence>
<evidence type="ECO:0000256" key="6">
    <source>
        <dbReference type="ARBA" id="ARBA00022792"/>
    </source>
</evidence>
<organism evidence="11">
    <name type="scientific">Aceria tosichella</name>
    <name type="common">wheat curl mite</name>
    <dbReference type="NCBI Taxonomy" id="561515"/>
    <lineage>
        <taxon>Eukaryota</taxon>
        <taxon>Metazoa</taxon>
        <taxon>Ecdysozoa</taxon>
        <taxon>Arthropoda</taxon>
        <taxon>Chelicerata</taxon>
        <taxon>Arachnida</taxon>
        <taxon>Acari</taxon>
        <taxon>Acariformes</taxon>
        <taxon>Trombidiformes</taxon>
        <taxon>Prostigmata</taxon>
        <taxon>Eupodina</taxon>
        <taxon>Eriophyoidea</taxon>
        <taxon>Eriophyidae</taxon>
        <taxon>Eriophyinae</taxon>
        <taxon>Aceriini</taxon>
        <taxon>Aceria</taxon>
    </lineage>
</organism>
<dbReference type="InterPro" id="IPR008689">
    <property type="entry name" value="ATP_synth_F0_dsu_mt"/>
</dbReference>
<keyword evidence="7 10" id="KW-0406">Ion transport</keyword>
<dbReference type="InterPro" id="IPR036228">
    <property type="entry name" value="ATP_synth_F0_dsu_sf_mt"/>
</dbReference>
<evidence type="ECO:0000256" key="8">
    <source>
        <dbReference type="ARBA" id="ARBA00023128"/>
    </source>
</evidence>
<dbReference type="GO" id="GO:0045259">
    <property type="term" value="C:proton-transporting ATP synthase complex"/>
    <property type="evidence" value="ECO:0007669"/>
    <property type="project" value="UniProtKB-KW"/>
</dbReference>
<evidence type="ECO:0000256" key="7">
    <source>
        <dbReference type="ARBA" id="ARBA00023065"/>
    </source>
</evidence>
<keyword evidence="8 10" id="KW-0496">Mitochondrion</keyword>
<gene>
    <name evidence="11" type="primary">ATPsyn-d_1</name>
    <name evidence="11" type="ORF">g.4528</name>
</gene>
<keyword evidence="9 10" id="KW-0472">Membrane</keyword>